<feature type="transmembrane region" description="Helical" evidence="5">
    <location>
        <begin position="20"/>
        <end position="41"/>
    </location>
</feature>
<gene>
    <name evidence="6" type="ORF">E6O75_ATG05005</name>
</gene>
<feature type="transmembrane region" description="Helical" evidence="5">
    <location>
        <begin position="62"/>
        <end position="84"/>
    </location>
</feature>
<evidence type="ECO:0000256" key="3">
    <source>
        <dbReference type="ARBA" id="ARBA00022989"/>
    </source>
</evidence>
<keyword evidence="2 5" id="KW-0812">Transmembrane</keyword>
<dbReference type="PANTHER" id="PTHR23502">
    <property type="entry name" value="MAJOR FACILITATOR SUPERFAMILY"/>
    <property type="match status" value="1"/>
</dbReference>
<evidence type="ECO:0000256" key="5">
    <source>
        <dbReference type="SAM" id="Phobius"/>
    </source>
</evidence>
<feature type="transmembrane region" description="Helical" evidence="5">
    <location>
        <begin position="104"/>
        <end position="126"/>
    </location>
</feature>
<evidence type="ECO:0000256" key="1">
    <source>
        <dbReference type="ARBA" id="ARBA00004141"/>
    </source>
</evidence>
<dbReference type="Proteomes" id="UP000298493">
    <property type="component" value="Unassembled WGS sequence"/>
</dbReference>
<sequence>MSTIVASPPYLWGQNAGLVNIGGIIGAFLGVIYTYFTSDFLTKPMAKKEIHGYSEAESRLGAAIPALAVSTADIILFGFCAHYPGGGFDLRNPMTYHHSKQWIGLEFGLGMVSFGLMQAPSIGFTYIIDSYNAVSGDYFVMITCFRAIISFAWTFFVGDWIDSRGAAEPFGIFGLMMGVAALLTIPMMIWGKRTRIATAKWIPTHSDH</sequence>
<dbReference type="SUPFAM" id="SSF103473">
    <property type="entry name" value="MFS general substrate transporter"/>
    <property type="match status" value="1"/>
</dbReference>
<comment type="subcellular location">
    <subcellularLocation>
        <location evidence="1">Membrane</location>
        <topology evidence="1">Multi-pass membrane protein</topology>
    </subcellularLocation>
</comment>
<protein>
    <submittedName>
        <fullName evidence="6">MFS general substrate transporter</fullName>
    </submittedName>
</protein>
<proteinExistence type="predicted"/>
<dbReference type="GO" id="GO:0005886">
    <property type="term" value="C:plasma membrane"/>
    <property type="evidence" value="ECO:0007669"/>
    <property type="project" value="TreeGrafter"/>
</dbReference>
<dbReference type="EMBL" id="SNSC02000009">
    <property type="protein sequence ID" value="TID21610.1"/>
    <property type="molecule type" value="Genomic_DNA"/>
</dbReference>
<name>A0A4Z1P1K3_9PEZI</name>
<evidence type="ECO:0000256" key="4">
    <source>
        <dbReference type="ARBA" id="ARBA00023136"/>
    </source>
</evidence>
<dbReference type="PANTHER" id="PTHR23502:SF181">
    <property type="entry name" value="MAJOR FACILITATOR SUPERFAMILY (MFS) PROFILE DOMAIN-CONTAINING PROTEIN"/>
    <property type="match status" value="1"/>
</dbReference>
<comment type="caution">
    <text evidence="6">The sequence shown here is derived from an EMBL/GenBank/DDBJ whole genome shotgun (WGS) entry which is preliminary data.</text>
</comment>
<accession>A0A4Z1P1K3</accession>
<evidence type="ECO:0000313" key="7">
    <source>
        <dbReference type="Proteomes" id="UP000298493"/>
    </source>
</evidence>
<keyword evidence="7" id="KW-1185">Reference proteome</keyword>
<organism evidence="6 7">
    <name type="scientific">Venturia nashicola</name>
    <dbReference type="NCBI Taxonomy" id="86259"/>
    <lineage>
        <taxon>Eukaryota</taxon>
        <taxon>Fungi</taxon>
        <taxon>Dikarya</taxon>
        <taxon>Ascomycota</taxon>
        <taxon>Pezizomycotina</taxon>
        <taxon>Dothideomycetes</taxon>
        <taxon>Pleosporomycetidae</taxon>
        <taxon>Venturiales</taxon>
        <taxon>Venturiaceae</taxon>
        <taxon>Venturia</taxon>
    </lineage>
</organism>
<dbReference type="InterPro" id="IPR036259">
    <property type="entry name" value="MFS_trans_sf"/>
</dbReference>
<feature type="transmembrane region" description="Helical" evidence="5">
    <location>
        <begin position="170"/>
        <end position="190"/>
    </location>
</feature>
<dbReference type="AlphaFoldDB" id="A0A4Z1P1K3"/>
<dbReference type="STRING" id="86259.A0A4Z1P1K3"/>
<reference evidence="6 7" key="1">
    <citation type="submission" date="2019-04" db="EMBL/GenBank/DDBJ databases">
        <title>High contiguity whole genome sequence and gene annotation resource for two Venturia nashicola isolates.</title>
        <authorList>
            <person name="Prokchorchik M."/>
            <person name="Won K."/>
            <person name="Lee Y."/>
            <person name="Choi E.D."/>
            <person name="Segonzac C."/>
            <person name="Sohn K.H."/>
        </authorList>
    </citation>
    <scope>NUCLEOTIDE SEQUENCE [LARGE SCALE GENOMIC DNA]</scope>
    <source>
        <strain evidence="6 7">PRI2</strain>
    </source>
</reference>
<keyword evidence="4 5" id="KW-0472">Membrane</keyword>
<dbReference type="GO" id="GO:0022857">
    <property type="term" value="F:transmembrane transporter activity"/>
    <property type="evidence" value="ECO:0007669"/>
    <property type="project" value="TreeGrafter"/>
</dbReference>
<feature type="transmembrane region" description="Helical" evidence="5">
    <location>
        <begin position="138"/>
        <end position="158"/>
    </location>
</feature>
<evidence type="ECO:0000256" key="2">
    <source>
        <dbReference type="ARBA" id="ARBA00022692"/>
    </source>
</evidence>
<evidence type="ECO:0000313" key="6">
    <source>
        <dbReference type="EMBL" id="TID21610.1"/>
    </source>
</evidence>
<keyword evidence="3 5" id="KW-1133">Transmembrane helix</keyword>